<evidence type="ECO:0000313" key="1">
    <source>
        <dbReference type="EMBL" id="JAD70410.1"/>
    </source>
</evidence>
<name>A0A0A9CAH7_ARUDO</name>
<organism evidence="1">
    <name type="scientific">Arundo donax</name>
    <name type="common">Giant reed</name>
    <name type="synonym">Donax arundinaceus</name>
    <dbReference type="NCBI Taxonomy" id="35708"/>
    <lineage>
        <taxon>Eukaryota</taxon>
        <taxon>Viridiplantae</taxon>
        <taxon>Streptophyta</taxon>
        <taxon>Embryophyta</taxon>
        <taxon>Tracheophyta</taxon>
        <taxon>Spermatophyta</taxon>
        <taxon>Magnoliopsida</taxon>
        <taxon>Liliopsida</taxon>
        <taxon>Poales</taxon>
        <taxon>Poaceae</taxon>
        <taxon>PACMAD clade</taxon>
        <taxon>Arundinoideae</taxon>
        <taxon>Arundineae</taxon>
        <taxon>Arundo</taxon>
    </lineage>
</organism>
<sequence length="33" mass="3731">MEYLVECNCSEAFTLYNQLSFAGFAQLYVSGCE</sequence>
<dbReference type="EMBL" id="GBRH01227485">
    <property type="protein sequence ID" value="JAD70410.1"/>
    <property type="molecule type" value="Transcribed_RNA"/>
</dbReference>
<accession>A0A0A9CAH7</accession>
<protein>
    <submittedName>
        <fullName evidence="1">Uncharacterized protein</fullName>
    </submittedName>
</protein>
<reference evidence="1" key="2">
    <citation type="journal article" date="2015" name="Data Brief">
        <title>Shoot transcriptome of the giant reed, Arundo donax.</title>
        <authorList>
            <person name="Barrero R.A."/>
            <person name="Guerrero F.D."/>
            <person name="Moolhuijzen P."/>
            <person name="Goolsby J.A."/>
            <person name="Tidwell J."/>
            <person name="Bellgard S.E."/>
            <person name="Bellgard M.I."/>
        </authorList>
    </citation>
    <scope>NUCLEOTIDE SEQUENCE</scope>
    <source>
        <tissue evidence="1">Shoot tissue taken approximately 20 cm above the soil surface</tissue>
    </source>
</reference>
<dbReference type="AlphaFoldDB" id="A0A0A9CAH7"/>
<reference evidence="1" key="1">
    <citation type="submission" date="2014-09" db="EMBL/GenBank/DDBJ databases">
        <authorList>
            <person name="Magalhaes I.L.F."/>
            <person name="Oliveira U."/>
            <person name="Santos F.R."/>
            <person name="Vidigal T.H.D.A."/>
            <person name="Brescovit A.D."/>
            <person name="Santos A.J."/>
        </authorList>
    </citation>
    <scope>NUCLEOTIDE SEQUENCE</scope>
    <source>
        <tissue evidence="1">Shoot tissue taken approximately 20 cm above the soil surface</tissue>
    </source>
</reference>
<proteinExistence type="predicted"/>